<dbReference type="Proteomes" id="UP001236657">
    <property type="component" value="Chromosome"/>
</dbReference>
<dbReference type="InterPro" id="IPR001737">
    <property type="entry name" value="KsgA/Erm"/>
</dbReference>
<dbReference type="GO" id="GO:0052908">
    <property type="term" value="F:16S rRNA (adenine(1518)-N(6)/adenine(1519)-N(6))-dimethyltransferase activity"/>
    <property type="evidence" value="ECO:0007669"/>
    <property type="project" value="UniProtKB-EC"/>
</dbReference>
<sequence length="271" mass="30892">MSQYQQQAKKRFGQHFLHDRNVIDNMLRAVNLQPTDHVVEIGPGPGALTFPLLELLPRLDVVEIDRDVIAWWQEQPQAQGKLHIHAQDALKLDIPGLRGDGDTLRIIGNLPYNISTPLIFHFLEHREHIRDMLFMLQKEVVDRLTAEPDSAHYGRLSVMVQYYCEPHYLLKIGPGAFTPPPKVDSAVVYLKPWATQPFIANDAEQFEKLVKQAFAQRRKTLRNTLKDLLTVEQIESVGIDPVRRAETLSVEDFVNLANLLPTHPETPAHTA</sequence>
<dbReference type="CDD" id="cd02440">
    <property type="entry name" value="AdoMet_MTases"/>
    <property type="match status" value="1"/>
</dbReference>
<evidence type="ECO:0000256" key="3">
    <source>
        <dbReference type="ARBA" id="ARBA00022603"/>
    </source>
</evidence>
<evidence type="ECO:0000259" key="9">
    <source>
        <dbReference type="SMART" id="SM00650"/>
    </source>
</evidence>
<comment type="subcellular location">
    <subcellularLocation>
        <location evidence="7">Cytoplasm</location>
    </subcellularLocation>
</comment>
<dbReference type="InterPro" id="IPR023165">
    <property type="entry name" value="rRNA_Ade_diMease-like_C"/>
</dbReference>
<dbReference type="PANTHER" id="PTHR11727">
    <property type="entry name" value="DIMETHYLADENOSINE TRANSFERASE"/>
    <property type="match status" value="1"/>
</dbReference>
<dbReference type="Gene3D" id="3.40.50.150">
    <property type="entry name" value="Vaccinia Virus protein VP39"/>
    <property type="match status" value="1"/>
</dbReference>
<dbReference type="Pfam" id="PF00398">
    <property type="entry name" value="RrnaAD"/>
    <property type="match status" value="1"/>
</dbReference>
<evidence type="ECO:0000256" key="4">
    <source>
        <dbReference type="ARBA" id="ARBA00022679"/>
    </source>
</evidence>
<accession>A0ABY9MU74</accession>
<dbReference type="Gene3D" id="1.10.8.100">
    <property type="entry name" value="Ribosomal RNA adenine dimethylase-like, domain 2"/>
    <property type="match status" value="1"/>
</dbReference>
<keyword evidence="11" id="KW-1185">Reference proteome</keyword>
<keyword evidence="2 7" id="KW-0698">rRNA processing</keyword>
<evidence type="ECO:0000256" key="5">
    <source>
        <dbReference type="ARBA" id="ARBA00022691"/>
    </source>
</evidence>
<dbReference type="PROSITE" id="PS51689">
    <property type="entry name" value="SAM_RNA_A_N6_MT"/>
    <property type="match status" value="1"/>
</dbReference>
<keyword evidence="6 7" id="KW-0694">RNA-binding</keyword>
<gene>
    <name evidence="7 10" type="primary">rsmA</name>
    <name evidence="7" type="synonym">ksgA</name>
    <name evidence="10" type="ORF">RCF98_07690</name>
</gene>
<evidence type="ECO:0000313" key="11">
    <source>
        <dbReference type="Proteomes" id="UP001236657"/>
    </source>
</evidence>
<dbReference type="InterPro" id="IPR020596">
    <property type="entry name" value="rRNA_Ade_Mease_Trfase_CS"/>
</dbReference>
<proteinExistence type="inferred from homology"/>
<comment type="similarity">
    <text evidence="7">Belongs to the class I-like SAM-binding methyltransferase superfamily. rRNA adenine N(6)-methyltransferase family. RsmA subfamily.</text>
</comment>
<dbReference type="InterPro" id="IPR011530">
    <property type="entry name" value="rRNA_adenine_dimethylase"/>
</dbReference>
<feature type="binding site" evidence="7 8">
    <location>
        <position position="109"/>
    </location>
    <ligand>
        <name>S-adenosyl-L-methionine</name>
        <dbReference type="ChEBI" id="CHEBI:59789"/>
    </ligand>
</feature>
<organism evidence="10 11">
    <name type="scientific">Thiothrix lacustris</name>
    <dbReference type="NCBI Taxonomy" id="525917"/>
    <lineage>
        <taxon>Bacteria</taxon>
        <taxon>Pseudomonadati</taxon>
        <taxon>Pseudomonadota</taxon>
        <taxon>Gammaproteobacteria</taxon>
        <taxon>Thiotrichales</taxon>
        <taxon>Thiotrichaceae</taxon>
        <taxon>Thiothrix</taxon>
    </lineage>
</organism>
<feature type="binding site" evidence="7 8">
    <location>
        <position position="63"/>
    </location>
    <ligand>
        <name>S-adenosyl-L-methionine</name>
        <dbReference type="ChEBI" id="CHEBI:59789"/>
    </ligand>
</feature>
<dbReference type="EMBL" id="CP133218">
    <property type="protein sequence ID" value="WML92216.1"/>
    <property type="molecule type" value="Genomic_DNA"/>
</dbReference>
<feature type="domain" description="Ribosomal RNA adenine methylase transferase N-terminal" evidence="9">
    <location>
        <begin position="22"/>
        <end position="194"/>
    </location>
</feature>
<comment type="function">
    <text evidence="7">Specifically dimethylates two adjacent adenosines (A1518 and A1519) in the loop of a conserved hairpin near the 3'-end of 16S rRNA in the 30S particle. May play a critical role in biogenesis of 30S subunits.</text>
</comment>
<reference evidence="10 11" key="1">
    <citation type="submission" date="2023-08" db="EMBL/GenBank/DDBJ databases">
        <title>New molecular markers tilS and rpoB for phylogenetic and monitoring studies of the genus Thiothrix biodiversity.</title>
        <authorList>
            <person name="Ravin N.V."/>
            <person name="Smolyakov D."/>
            <person name="Markov N.D."/>
            <person name="Beletsky A.V."/>
            <person name="Mardanov A.V."/>
            <person name="Rudenko T.S."/>
            <person name="Grabovich M.Y."/>
        </authorList>
    </citation>
    <scope>NUCLEOTIDE SEQUENCE [LARGE SCALE GENOMIC DNA]</scope>
    <source>
        <strain evidence="10 11">MK1</strain>
    </source>
</reference>
<dbReference type="InterPro" id="IPR020598">
    <property type="entry name" value="rRNA_Ade_methylase_Trfase_N"/>
</dbReference>
<dbReference type="PANTHER" id="PTHR11727:SF7">
    <property type="entry name" value="DIMETHYLADENOSINE TRANSFERASE-RELATED"/>
    <property type="match status" value="1"/>
</dbReference>
<evidence type="ECO:0000313" key="10">
    <source>
        <dbReference type="EMBL" id="WML92216.1"/>
    </source>
</evidence>
<dbReference type="PROSITE" id="PS01131">
    <property type="entry name" value="RRNA_A_DIMETH"/>
    <property type="match status" value="1"/>
</dbReference>
<feature type="binding site" evidence="7 8">
    <location>
        <position position="17"/>
    </location>
    <ligand>
        <name>S-adenosyl-L-methionine</name>
        <dbReference type="ChEBI" id="CHEBI:59789"/>
    </ligand>
</feature>
<feature type="binding site" evidence="7 8">
    <location>
        <position position="88"/>
    </location>
    <ligand>
        <name>S-adenosyl-L-methionine</name>
        <dbReference type="ChEBI" id="CHEBI:59789"/>
    </ligand>
</feature>
<dbReference type="HAMAP" id="MF_00607">
    <property type="entry name" value="16SrRNA_methyltr_A"/>
    <property type="match status" value="1"/>
</dbReference>
<evidence type="ECO:0000256" key="1">
    <source>
        <dbReference type="ARBA" id="ARBA00022490"/>
    </source>
</evidence>
<dbReference type="SMART" id="SM00650">
    <property type="entry name" value="rADc"/>
    <property type="match status" value="1"/>
</dbReference>
<keyword evidence="4 7" id="KW-0808">Transferase</keyword>
<evidence type="ECO:0000256" key="6">
    <source>
        <dbReference type="ARBA" id="ARBA00022884"/>
    </source>
</evidence>
<name>A0ABY9MU74_9GAMM</name>
<dbReference type="SUPFAM" id="SSF53335">
    <property type="entry name" value="S-adenosyl-L-methionine-dependent methyltransferases"/>
    <property type="match status" value="1"/>
</dbReference>
<keyword evidence="3 7" id="KW-0489">Methyltransferase</keyword>
<feature type="binding site" evidence="7 8">
    <location>
        <position position="15"/>
    </location>
    <ligand>
        <name>S-adenosyl-L-methionine</name>
        <dbReference type="ChEBI" id="CHEBI:59789"/>
    </ligand>
</feature>
<dbReference type="InterPro" id="IPR029063">
    <property type="entry name" value="SAM-dependent_MTases_sf"/>
</dbReference>
<feature type="binding site" evidence="7 8">
    <location>
        <position position="42"/>
    </location>
    <ligand>
        <name>S-adenosyl-L-methionine</name>
        <dbReference type="ChEBI" id="CHEBI:59789"/>
    </ligand>
</feature>
<dbReference type="EC" id="2.1.1.182" evidence="7"/>
<evidence type="ECO:0000256" key="2">
    <source>
        <dbReference type="ARBA" id="ARBA00022552"/>
    </source>
</evidence>
<evidence type="ECO:0000256" key="7">
    <source>
        <dbReference type="HAMAP-Rule" id="MF_00607"/>
    </source>
</evidence>
<dbReference type="NCBIfam" id="TIGR00755">
    <property type="entry name" value="ksgA"/>
    <property type="match status" value="1"/>
</dbReference>
<keyword evidence="5 7" id="KW-0949">S-adenosyl-L-methionine</keyword>
<evidence type="ECO:0000256" key="8">
    <source>
        <dbReference type="PROSITE-ProRule" id="PRU01026"/>
    </source>
</evidence>
<keyword evidence="1 7" id="KW-0963">Cytoplasm</keyword>
<dbReference type="RefSeq" id="WP_308396713.1">
    <property type="nucleotide sequence ID" value="NZ_CP133218.1"/>
</dbReference>
<protein>
    <recommendedName>
        <fullName evidence="7">Ribosomal RNA small subunit methyltransferase A</fullName>
        <ecNumber evidence="7">2.1.1.182</ecNumber>
    </recommendedName>
    <alternativeName>
        <fullName evidence="7">16S rRNA (adenine(1518)-N(6)/adenine(1519)-N(6))-dimethyltransferase</fullName>
    </alternativeName>
    <alternativeName>
        <fullName evidence="7">16S rRNA dimethyladenosine transferase</fullName>
    </alternativeName>
    <alternativeName>
        <fullName evidence="7">16S rRNA dimethylase</fullName>
    </alternativeName>
    <alternativeName>
        <fullName evidence="7">S-adenosylmethionine-6-N', N'-adenosyl(rRNA) dimethyltransferase</fullName>
    </alternativeName>
</protein>
<comment type="catalytic activity">
    <reaction evidence="7">
        <text>adenosine(1518)/adenosine(1519) in 16S rRNA + 4 S-adenosyl-L-methionine = N(6)-dimethyladenosine(1518)/N(6)-dimethyladenosine(1519) in 16S rRNA + 4 S-adenosyl-L-homocysteine + 4 H(+)</text>
        <dbReference type="Rhea" id="RHEA:19609"/>
        <dbReference type="Rhea" id="RHEA-COMP:10232"/>
        <dbReference type="Rhea" id="RHEA-COMP:10233"/>
        <dbReference type="ChEBI" id="CHEBI:15378"/>
        <dbReference type="ChEBI" id="CHEBI:57856"/>
        <dbReference type="ChEBI" id="CHEBI:59789"/>
        <dbReference type="ChEBI" id="CHEBI:74411"/>
        <dbReference type="ChEBI" id="CHEBI:74493"/>
        <dbReference type="EC" id="2.1.1.182"/>
    </reaction>
</comment>